<evidence type="ECO:0000256" key="3">
    <source>
        <dbReference type="ARBA" id="ARBA00023274"/>
    </source>
</evidence>
<dbReference type="NCBIfam" id="NF000955">
    <property type="entry name" value="PRK00099.1-1"/>
    <property type="match status" value="1"/>
</dbReference>
<protein>
    <recommendedName>
        <fullName evidence="5">50S ribosomal protein L10</fullName>
    </recommendedName>
</protein>
<gene>
    <name evidence="4" type="ORF">LCGC14_0896400</name>
</gene>
<dbReference type="SUPFAM" id="SSF160369">
    <property type="entry name" value="Ribosomal protein L10-like"/>
    <property type="match status" value="1"/>
</dbReference>
<dbReference type="AlphaFoldDB" id="A0A0F9NXX4"/>
<dbReference type="CDD" id="cd05797">
    <property type="entry name" value="Ribosomal_L10"/>
    <property type="match status" value="1"/>
</dbReference>
<evidence type="ECO:0000313" key="4">
    <source>
        <dbReference type="EMBL" id="KKN24290.1"/>
    </source>
</evidence>
<keyword evidence="2" id="KW-0689">Ribosomal protein</keyword>
<proteinExistence type="inferred from homology"/>
<dbReference type="InterPro" id="IPR043141">
    <property type="entry name" value="Ribosomal_uL10-like_sf"/>
</dbReference>
<comment type="similarity">
    <text evidence="1">Belongs to the universal ribosomal protein uL10 family.</text>
</comment>
<dbReference type="InterPro" id="IPR047865">
    <property type="entry name" value="Ribosomal_uL10_bac_type"/>
</dbReference>
<evidence type="ECO:0008006" key="5">
    <source>
        <dbReference type="Google" id="ProtNLM"/>
    </source>
</evidence>
<evidence type="ECO:0000256" key="1">
    <source>
        <dbReference type="ARBA" id="ARBA00008889"/>
    </source>
</evidence>
<sequence length="173" mass="18867">MTREEKANVIQELTTRLADSPTIYLADISGLNAVQTTDLRRACYKANVQLSVVKNTLLSKAMEASDKEFGSLPEVLKGNTSLMFSEVANAPAKLIKNFRKKTKKPLLKGAFVEEAIYIGDENLDKLVEIKSKEEMIGEIIGLLQSPAKNVISGLKASGGKLAGILKTLSEREN</sequence>
<comment type="caution">
    <text evidence="4">The sequence shown here is derived from an EMBL/GenBank/DDBJ whole genome shotgun (WGS) entry which is preliminary data.</text>
</comment>
<keyword evidence="3" id="KW-0687">Ribonucleoprotein</keyword>
<dbReference type="InterPro" id="IPR022973">
    <property type="entry name" value="Ribosomal_uL10_bac"/>
</dbReference>
<accession>A0A0F9NXX4</accession>
<dbReference type="InterPro" id="IPR001790">
    <property type="entry name" value="Ribosomal_uL10"/>
</dbReference>
<dbReference type="GO" id="GO:0005840">
    <property type="term" value="C:ribosome"/>
    <property type="evidence" value="ECO:0007669"/>
    <property type="project" value="UniProtKB-KW"/>
</dbReference>
<name>A0A0F9NXX4_9ZZZZ</name>
<reference evidence="4" key="1">
    <citation type="journal article" date="2015" name="Nature">
        <title>Complex archaea that bridge the gap between prokaryotes and eukaryotes.</title>
        <authorList>
            <person name="Spang A."/>
            <person name="Saw J.H."/>
            <person name="Jorgensen S.L."/>
            <person name="Zaremba-Niedzwiedzka K."/>
            <person name="Martijn J."/>
            <person name="Lind A.E."/>
            <person name="van Eijk R."/>
            <person name="Schleper C."/>
            <person name="Guy L."/>
            <person name="Ettema T.J."/>
        </authorList>
    </citation>
    <scope>NUCLEOTIDE SEQUENCE</scope>
</reference>
<dbReference type="PANTHER" id="PTHR11560">
    <property type="entry name" value="39S RIBOSOMAL PROTEIN L10, MITOCHONDRIAL"/>
    <property type="match status" value="1"/>
</dbReference>
<organism evidence="4">
    <name type="scientific">marine sediment metagenome</name>
    <dbReference type="NCBI Taxonomy" id="412755"/>
    <lineage>
        <taxon>unclassified sequences</taxon>
        <taxon>metagenomes</taxon>
        <taxon>ecological metagenomes</taxon>
    </lineage>
</organism>
<dbReference type="Gene3D" id="3.30.70.1730">
    <property type="match status" value="1"/>
</dbReference>
<dbReference type="Pfam" id="PF00466">
    <property type="entry name" value="Ribosomal_L10"/>
    <property type="match status" value="1"/>
</dbReference>
<evidence type="ECO:0000256" key="2">
    <source>
        <dbReference type="ARBA" id="ARBA00022980"/>
    </source>
</evidence>
<dbReference type="EMBL" id="LAZR01002894">
    <property type="protein sequence ID" value="KKN24290.1"/>
    <property type="molecule type" value="Genomic_DNA"/>
</dbReference>
<dbReference type="HAMAP" id="MF_00362">
    <property type="entry name" value="Ribosomal_uL10"/>
    <property type="match status" value="1"/>
</dbReference>
<dbReference type="GO" id="GO:1990904">
    <property type="term" value="C:ribonucleoprotein complex"/>
    <property type="evidence" value="ECO:0007669"/>
    <property type="project" value="UniProtKB-KW"/>
</dbReference>